<evidence type="ECO:0000256" key="3">
    <source>
        <dbReference type="ARBA" id="ARBA00022490"/>
    </source>
</evidence>
<dbReference type="InterPro" id="IPR009290">
    <property type="entry name" value="Radial_spoke_3"/>
</dbReference>
<keyword evidence="3" id="KW-0963">Cytoplasm</keyword>
<dbReference type="AlphaFoldDB" id="A0A7S0JVE4"/>
<dbReference type="GO" id="GO:0005929">
    <property type="term" value="C:cilium"/>
    <property type="evidence" value="ECO:0007669"/>
    <property type="project" value="TreeGrafter"/>
</dbReference>
<protein>
    <submittedName>
        <fullName evidence="10">Uncharacterized protein</fullName>
    </submittedName>
</protein>
<feature type="region of interest" description="Disordered" evidence="9">
    <location>
        <begin position="413"/>
        <end position="465"/>
    </location>
</feature>
<organism evidence="10">
    <name type="scientific">Cafeteria roenbergensis</name>
    <name type="common">Marine flagellate</name>
    <dbReference type="NCBI Taxonomy" id="33653"/>
    <lineage>
        <taxon>Eukaryota</taxon>
        <taxon>Sar</taxon>
        <taxon>Stramenopiles</taxon>
        <taxon>Bigyra</taxon>
        <taxon>Opalozoa</taxon>
        <taxon>Bicosoecida</taxon>
        <taxon>Cafeteriaceae</taxon>
        <taxon>Cafeteria</taxon>
    </lineage>
</organism>
<keyword evidence="8" id="KW-0966">Cell projection</keyword>
<feature type="compositionally biased region" description="Low complexity" evidence="9">
    <location>
        <begin position="44"/>
        <end position="60"/>
    </location>
</feature>
<comment type="similarity">
    <text evidence="2">Belongs to the flagellar radial spoke RSP3 family.</text>
</comment>
<dbReference type="PANTHER" id="PTHR21648">
    <property type="entry name" value="FLAGELLAR RADIAL SPOKE PROTEIN 3"/>
    <property type="match status" value="1"/>
</dbReference>
<keyword evidence="4" id="KW-0597">Phosphoprotein</keyword>
<dbReference type="EMBL" id="HBET01010338">
    <property type="protein sequence ID" value="CAD8562739.1"/>
    <property type="molecule type" value="Transcribed_RNA"/>
</dbReference>
<comment type="subcellular location">
    <subcellularLocation>
        <location evidence="1">Cytoplasm</location>
        <location evidence="1">Cytoskeleton</location>
        <location evidence="1">Flagellum axoneme</location>
    </subcellularLocation>
</comment>
<feature type="region of interest" description="Disordered" evidence="9">
    <location>
        <begin position="28"/>
        <end position="79"/>
    </location>
</feature>
<name>A0A7S0JVE4_CAFRO</name>
<feature type="region of interest" description="Disordered" evidence="9">
    <location>
        <begin position="341"/>
        <end position="379"/>
    </location>
</feature>
<sequence>MFSFAANPETMKPRRDPAKTKAIGNLMFDPRVRRGTTVERSTQAASSGDAEAAATAKANAWTLRRRRPARQREPDAFAARPGVARGRPAADLTAFLTEQDGPTACPPATLDVDTQTDEFLEFKEAEADVPTVGPKRGVDAEAQVEPGELFDFDAESAPLVDVLATKTLEQALLELEEEAELDALFKSGHRLAGRKAAESEREAAMAKEASRLRTEAQERMQRARVRRRQEDTCRAKVIAAAVGRAAARAALESASGFLSACRLFADPVLSEVEAGVAGPLVDAARASVAARRTARRLVDDLLRAALARGQRAHREEAEARRKAAEEEAERRRPYLVSVVLRGVMPPRDEDEDEDEEEDEGAVEDEGEGEGEGEGCGTHWPAEQSSVAEQASHGSVPESTSASTAMLCRSSAVLPASSESWRPAEADATSCETAEESVVDGGATDTVTGWPSCPANDSTTAPSASRTRTAMVRLWPAPAPWGRGAFSSNGLLWKAAPSGVKGTLALVPASAAASTAAGVAR</sequence>
<evidence type="ECO:0000256" key="6">
    <source>
        <dbReference type="ARBA" id="ARBA00023069"/>
    </source>
</evidence>
<keyword evidence="5" id="KW-0282">Flagellum</keyword>
<evidence type="ECO:0000256" key="8">
    <source>
        <dbReference type="ARBA" id="ARBA00023273"/>
    </source>
</evidence>
<evidence type="ECO:0000256" key="7">
    <source>
        <dbReference type="ARBA" id="ARBA00023212"/>
    </source>
</evidence>
<evidence type="ECO:0000256" key="5">
    <source>
        <dbReference type="ARBA" id="ARBA00022846"/>
    </source>
</evidence>
<evidence type="ECO:0000256" key="4">
    <source>
        <dbReference type="ARBA" id="ARBA00022553"/>
    </source>
</evidence>
<keyword evidence="6" id="KW-0969">Cilium</keyword>
<accession>A0A7S0JVE4</accession>
<keyword evidence="7" id="KW-0206">Cytoskeleton</keyword>
<reference evidence="10" key="1">
    <citation type="submission" date="2021-01" db="EMBL/GenBank/DDBJ databases">
        <authorList>
            <person name="Corre E."/>
            <person name="Pelletier E."/>
            <person name="Niang G."/>
            <person name="Scheremetjew M."/>
            <person name="Finn R."/>
            <person name="Kale V."/>
            <person name="Holt S."/>
            <person name="Cochrane G."/>
            <person name="Meng A."/>
            <person name="Brown T."/>
            <person name="Cohen L."/>
        </authorList>
    </citation>
    <scope>NUCLEOTIDE SEQUENCE</scope>
    <source>
        <strain evidence="10">E4-10</strain>
    </source>
</reference>
<feature type="region of interest" description="Disordered" evidence="9">
    <location>
        <begin position="308"/>
        <end position="327"/>
    </location>
</feature>
<feature type="region of interest" description="Disordered" evidence="9">
    <location>
        <begin position="1"/>
        <end position="20"/>
    </location>
</feature>
<evidence type="ECO:0000256" key="9">
    <source>
        <dbReference type="SAM" id="MobiDB-lite"/>
    </source>
</evidence>
<feature type="compositionally biased region" description="Acidic residues" evidence="9">
    <location>
        <begin position="348"/>
        <end position="372"/>
    </location>
</feature>
<gene>
    <name evidence="10" type="ORF">CROE0942_LOCUS7116</name>
</gene>
<evidence type="ECO:0000256" key="1">
    <source>
        <dbReference type="ARBA" id="ARBA00004611"/>
    </source>
</evidence>
<feature type="compositionally biased region" description="Basic and acidic residues" evidence="9">
    <location>
        <begin position="312"/>
        <end position="327"/>
    </location>
</feature>
<dbReference type="Pfam" id="PF06098">
    <property type="entry name" value="Radial_spoke_3"/>
    <property type="match status" value="1"/>
</dbReference>
<evidence type="ECO:0000313" key="10">
    <source>
        <dbReference type="EMBL" id="CAD8562739.1"/>
    </source>
</evidence>
<proteinExistence type="inferred from homology"/>
<dbReference type="PANTHER" id="PTHR21648:SF0">
    <property type="entry name" value="RADIAL SPOKE HEAD PROTEIN 3 HOMOLOG"/>
    <property type="match status" value="1"/>
</dbReference>
<evidence type="ECO:0000256" key="2">
    <source>
        <dbReference type="ARBA" id="ARBA00006737"/>
    </source>
</evidence>